<comment type="subcellular location">
    <subcellularLocation>
        <location evidence="1">Cytoplasm</location>
    </subcellularLocation>
</comment>
<gene>
    <name evidence="3" type="ORF">EB796_015555</name>
</gene>
<dbReference type="GO" id="GO:0005737">
    <property type="term" value="C:cytoplasm"/>
    <property type="evidence" value="ECO:0007669"/>
    <property type="project" value="UniProtKB-SubCell"/>
</dbReference>
<protein>
    <submittedName>
        <fullName evidence="3">ABHD14A</fullName>
    </submittedName>
</protein>
<proteinExistence type="predicted"/>
<dbReference type="PANTHER" id="PTHR46197:SF3">
    <property type="entry name" value="AB HYDROLASE-1 DOMAIN-CONTAINING PROTEIN"/>
    <property type="match status" value="1"/>
</dbReference>
<evidence type="ECO:0000313" key="4">
    <source>
        <dbReference type="Proteomes" id="UP000593567"/>
    </source>
</evidence>
<dbReference type="EMBL" id="VXIV02002342">
    <property type="protein sequence ID" value="KAF6026135.1"/>
    <property type="molecule type" value="Genomic_DNA"/>
</dbReference>
<dbReference type="SUPFAM" id="SSF53474">
    <property type="entry name" value="alpha/beta-Hydrolases"/>
    <property type="match status" value="1"/>
</dbReference>
<dbReference type="OrthoDB" id="284184at2759"/>
<name>A0A7J7JJ59_BUGNE</name>
<evidence type="ECO:0000313" key="3">
    <source>
        <dbReference type="EMBL" id="KAF6026135.1"/>
    </source>
</evidence>
<keyword evidence="2" id="KW-0963">Cytoplasm</keyword>
<organism evidence="3 4">
    <name type="scientific">Bugula neritina</name>
    <name type="common">Brown bryozoan</name>
    <name type="synonym">Sertularia neritina</name>
    <dbReference type="NCBI Taxonomy" id="10212"/>
    <lineage>
        <taxon>Eukaryota</taxon>
        <taxon>Metazoa</taxon>
        <taxon>Spiralia</taxon>
        <taxon>Lophotrochozoa</taxon>
        <taxon>Bryozoa</taxon>
        <taxon>Gymnolaemata</taxon>
        <taxon>Cheilostomatida</taxon>
        <taxon>Flustrina</taxon>
        <taxon>Buguloidea</taxon>
        <taxon>Bugulidae</taxon>
        <taxon>Bugula</taxon>
    </lineage>
</organism>
<comment type="caution">
    <text evidence="3">The sequence shown here is derived from an EMBL/GenBank/DDBJ whole genome shotgun (WGS) entry which is preliminary data.</text>
</comment>
<keyword evidence="4" id="KW-1185">Reference proteome</keyword>
<reference evidence="3" key="1">
    <citation type="submission" date="2020-06" db="EMBL/GenBank/DDBJ databases">
        <title>Draft genome of Bugula neritina, a colonial animal packing powerful symbionts and potential medicines.</title>
        <authorList>
            <person name="Rayko M."/>
        </authorList>
    </citation>
    <scope>NUCLEOTIDE SEQUENCE [LARGE SCALE GENOMIC DNA]</scope>
    <source>
        <strain evidence="3">Kwan_BN1</strain>
    </source>
</reference>
<dbReference type="InterPro" id="IPR029058">
    <property type="entry name" value="AB_hydrolase_fold"/>
</dbReference>
<dbReference type="Gene3D" id="3.40.50.1820">
    <property type="entry name" value="alpha/beta hydrolase"/>
    <property type="match status" value="1"/>
</dbReference>
<dbReference type="AlphaFoldDB" id="A0A7J7JJ59"/>
<accession>A0A7J7JJ59</accession>
<sequence>MSGTFSVPYVTCGRYDDEIVGYIPVAPVIHSSYSEDNFKKLKLKALIVQGENDKLPVASRSMKLLQNIPNSNVVIIAEAGHPCYLNQPIVWHQHLRTSCLLCSLGLGLL</sequence>
<evidence type="ECO:0000256" key="1">
    <source>
        <dbReference type="ARBA" id="ARBA00004496"/>
    </source>
</evidence>
<evidence type="ECO:0000256" key="2">
    <source>
        <dbReference type="ARBA" id="ARBA00022490"/>
    </source>
</evidence>
<dbReference type="PANTHER" id="PTHR46197">
    <property type="entry name" value="PROTEIN ABHD14B-LIKE"/>
    <property type="match status" value="1"/>
</dbReference>
<dbReference type="Proteomes" id="UP000593567">
    <property type="component" value="Unassembled WGS sequence"/>
</dbReference>